<name>A0ABQ1NR35_9MICC</name>
<dbReference type="Pfam" id="PF00072">
    <property type="entry name" value="Response_reg"/>
    <property type="match status" value="1"/>
</dbReference>
<evidence type="ECO:0000313" key="8">
    <source>
        <dbReference type="EMBL" id="GGC83269.1"/>
    </source>
</evidence>
<dbReference type="InterPro" id="IPR011006">
    <property type="entry name" value="CheY-like_superfamily"/>
</dbReference>
<dbReference type="Pfam" id="PF00196">
    <property type="entry name" value="GerE"/>
    <property type="match status" value="1"/>
</dbReference>
<dbReference type="PROSITE" id="PS50043">
    <property type="entry name" value="HTH_LUXR_2"/>
    <property type="match status" value="1"/>
</dbReference>
<dbReference type="Proteomes" id="UP000597761">
    <property type="component" value="Unassembled WGS sequence"/>
</dbReference>
<evidence type="ECO:0000259" key="6">
    <source>
        <dbReference type="PROSITE" id="PS50043"/>
    </source>
</evidence>
<dbReference type="InterPro" id="IPR016032">
    <property type="entry name" value="Sig_transdc_resp-reg_C-effctor"/>
</dbReference>
<dbReference type="InterPro" id="IPR001789">
    <property type="entry name" value="Sig_transdc_resp-reg_receiver"/>
</dbReference>
<dbReference type="PROSITE" id="PS50110">
    <property type="entry name" value="RESPONSE_REGULATORY"/>
    <property type="match status" value="1"/>
</dbReference>
<accession>A0ABQ1NR35</accession>
<keyword evidence="3 8" id="KW-0238">DNA-binding</keyword>
<dbReference type="Gene3D" id="3.40.50.2300">
    <property type="match status" value="1"/>
</dbReference>
<keyword evidence="4" id="KW-0804">Transcription</keyword>
<evidence type="ECO:0000256" key="1">
    <source>
        <dbReference type="ARBA" id="ARBA00022553"/>
    </source>
</evidence>
<keyword evidence="1 5" id="KW-0597">Phosphoprotein</keyword>
<organism evidence="8 9">
    <name type="scientific">Tersicoccus solisilvae</name>
    <dbReference type="NCBI Taxonomy" id="1882339"/>
    <lineage>
        <taxon>Bacteria</taxon>
        <taxon>Bacillati</taxon>
        <taxon>Actinomycetota</taxon>
        <taxon>Actinomycetes</taxon>
        <taxon>Micrococcales</taxon>
        <taxon>Micrococcaceae</taxon>
        <taxon>Tersicoccus</taxon>
    </lineage>
</organism>
<evidence type="ECO:0000256" key="2">
    <source>
        <dbReference type="ARBA" id="ARBA00023015"/>
    </source>
</evidence>
<dbReference type="SUPFAM" id="SSF52172">
    <property type="entry name" value="CheY-like"/>
    <property type="match status" value="1"/>
</dbReference>
<evidence type="ECO:0000256" key="3">
    <source>
        <dbReference type="ARBA" id="ARBA00023125"/>
    </source>
</evidence>
<protein>
    <submittedName>
        <fullName evidence="8">DNA-binding response regulator</fullName>
    </submittedName>
</protein>
<dbReference type="InterPro" id="IPR000792">
    <property type="entry name" value="Tscrpt_reg_LuxR_C"/>
</dbReference>
<comment type="caution">
    <text evidence="8">The sequence shown here is derived from an EMBL/GenBank/DDBJ whole genome shotgun (WGS) entry which is preliminary data.</text>
</comment>
<dbReference type="InterPro" id="IPR039420">
    <property type="entry name" value="WalR-like"/>
</dbReference>
<gene>
    <name evidence="8" type="ORF">GCM10011512_07540</name>
</gene>
<feature type="domain" description="Response regulatory" evidence="7">
    <location>
        <begin position="10"/>
        <end position="126"/>
    </location>
</feature>
<reference evidence="9" key="1">
    <citation type="journal article" date="2019" name="Int. J. Syst. Evol. Microbiol.">
        <title>The Global Catalogue of Microorganisms (GCM) 10K type strain sequencing project: providing services to taxonomists for standard genome sequencing and annotation.</title>
        <authorList>
            <consortium name="The Broad Institute Genomics Platform"/>
            <consortium name="The Broad Institute Genome Sequencing Center for Infectious Disease"/>
            <person name="Wu L."/>
            <person name="Ma J."/>
        </authorList>
    </citation>
    <scope>NUCLEOTIDE SEQUENCE [LARGE SCALE GENOMIC DNA]</scope>
    <source>
        <strain evidence="9">CGMCC 1.15480</strain>
    </source>
</reference>
<dbReference type="PANTHER" id="PTHR43214">
    <property type="entry name" value="TWO-COMPONENT RESPONSE REGULATOR"/>
    <property type="match status" value="1"/>
</dbReference>
<evidence type="ECO:0000256" key="5">
    <source>
        <dbReference type="PROSITE-ProRule" id="PRU00169"/>
    </source>
</evidence>
<dbReference type="SUPFAM" id="SSF46894">
    <property type="entry name" value="C-terminal effector domain of the bipartite response regulators"/>
    <property type="match status" value="1"/>
</dbReference>
<dbReference type="GO" id="GO:0003677">
    <property type="term" value="F:DNA binding"/>
    <property type="evidence" value="ECO:0007669"/>
    <property type="project" value="UniProtKB-KW"/>
</dbReference>
<evidence type="ECO:0000259" key="7">
    <source>
        <dbReference type="PROSITE" id="PS50110"/>
    </source>
</evidence>
<feature type="domain" description="HTH luxR-type" evidence="6">
    <location>
        <begin position="153"/>
        <end position="218"/>
    </location>
</feature>
<feature type="modified residue" description="4-aspartylphosphate" evidence="5">
    <location>
        <position position="61"/>
    </location>
</feature>
<dbReference type="InterPro" id="IPR058245">
    <property type="entry name" value="NreC/VraR/RcsB-like_REC"/>
</dbReference>
<evidence type="ECO:0000313" key="9">
    <source>
        <dbReference type="Proteomes" id="UP000597761"/>
    </source>
</evidence>
<dbReference type="SMART" id="SM00448">
    <property type="entry name" value="REC"/>
    <property type="match status" value="1"/>
</dbReference>
<keyword evidence="9" id="KW-1185">Reference proteome</keyword>
<sequence length="226" mass="23785">MVGSSAGRRRVLVVDDQPLFASGIALVIDAAEGLEVVAEVGSGQDALDVIVTGVADVVLLDLRMPGMSGLAVLRRLRDAGDSTPVVVLTTLRHERAVYEALRSGAAAFLTKDAAPVLLLETIRRVLDGDRAVGAPELRDVLVRHGDASPPARSEALLPELTERERVVYVLCARGLTNAEIAAGEHVSVATVKSQVAAVLRKLGLASRVQLAIHAYENGVVRPTLAP</sequence>
<dbReference type="CDD" id="cd06170">
    <property type="entry name" value="LuxR_C_like"/>
    <property type="match status" value="1"/>
</dbReference>
<dbReference type="PRINTS" id="PR00038">
    <property type="entry name" value="HTHLUXR"/>
</dbReference>
<dbReference type="EMBL" id="BMJI01000002">
    <property type="protein sequence ID" value="GGC83269.1"/>
    <property type="molecule type" value="Genomic_DNA"/>
</dbReference>
<dbReference type="SMART" id="SM00421">
    <property type="entry name" value="HTH_LUXR"/>
    <property type="match status" value="1"/>
</dbReference>
<keyword evidence="2" id="KW-0805">Transcription regulation</keyword>
<proteinExistence type="predicted"/>
<dbReference type="PANTHER" id="PTHR43214:SF24">
    <property type="entry name" value="TRANSCRIPTIONAL REGULATORY PROTEIN NARL-RELATED"/>
    <property type="match status" value="1"/>
</dbReference>
<dbReference type="CDD" id="cd17535">
    <property type="entry name" value="REC_NarL-like"/>
    <property type="match status" value="1"/>
</dbReference>
<evidence type="ECO:0000256" key="4">
    <source>
        <dbReference type="ARBA" id="ARBA00023163"/>
    </source>
</evidence>